<dbReference type="InterPro" id="IPR009057">
    <property type="entry name" value="Homeodomain-like_sf"/>
</dbReference>
<keyword evidence="1" id="KW-0238">DNA-binding</keyword>
<dbReference type="GO" id="GO:0003677">
    <property type="term" value="F:DNA binding"/>
    <property type="evidence" value="ECO:0007669"/>
    <property type="project" value="UniProtKB-KW"/>
</dbReference>
<evidence type="ECO:0000256" key="1">
    <source>
        <dbReference type="ARBA" id="ARBA00023125"/>
    </source>
</evidence>
<dbReference type="Pfam" id="PF03221">
    <property type="entry name" value="HTH_Tnp_Tc5"/>
    <property type="match status" value="1"/>
</dbReference>
<gene>
    <name evidence="5" type="ORF">VSDG_05366</name>
</gene>
<reference evidence="5 6" key="1">
    <citation type="submission" date="2015-09" db="EMBL/GenBank/DDBJ databases">
        <title>Host preference determinants of Valsa canker pathogens revealed by comparative genomics.</title>
        <authorList>
            <person name="Yin Z."/>
            <person name="Huang L."/>
        </authorList>
    </citation>
    <scope>NUCLEOTIDE SEQUENCE [LARGE SCALE GENOMIC DNA]</scope>
    <source>
        <strain evidence="5 6">YSFL</strain>
    </source>
</reference>
<evidence type="ECO:0000256" key="2">
    <source>
        <dbReference type="ARBA" id="ARBA00023242"/>
    </source>
</evidence>
<keyword evidence="2" id="KW-0539">Nucleus</keyword>
<dbReference type="InterPro" id="IPR006600">
    <property type="entry name" value="HTH_CenpB_DNA-bd_dom"/>
</dbReference>
<organism evidence="5 6">
    <name type="scientific">Cytospora chrysosperma</name>
    <name type="common">Cytospora canker fungus</name>
    <name type="synonym">Sphaeria chrysosperma</name>
    <dbReference type="NCBI Taxonomy" id="252740"/>
    <lineage>
        <taxon>Eukaryota</taxon>
        <taxon>Fungi</taxon>
        <taxon>Dikarya</taxon>
        <taxon>Ascomycota</taxon>
        <taxon>Pezizomycotina</taxon>
        <taxon>Sordariomycetes</taxon>
        <taxon>Sordariomycetidae</taxon>
        <taxon>Diaporthales</taxon>
        <taxon>Cytosporaceae</taxon>
        <taxon>Cytospora</taxon>
    </lineage>
</organism>
<dbReference type="InterPro" id="IPR007889">
    <property type="entry name" value="HTH_Psq"/>
</dbReference>
<feature type="domain" description="HTH CENPB-type" evidence="4">
    <location>
        <begin position="48"/>
        <end position="118"/>
    </location>
</feature>
<dbReference type="PROSITE" id="PS51253">
    <property type="entry name" value="HTH_CENPB"/>
    <property type="match status" value="1"/>
</dbReference>
<protein>
    <recommendedName>
        <fullName evidence="4">HTH CENPB-type domain-containing protein</fullName>
    </recommendedName>
</protein>
<comment type="caution">
    <text evidence="5">The sequence shown here is derived from an EMBL/GenBank/DDBJ whole genome shotgun (WGS) entry which is preliminary data.</text>
</comment>
<evidence type="ECO:0000313" key="5">
    <source>
        <dbReference type="EMBL" id="ROV95584.1"/>
    </source>
</evidence>
<dbReference type="AlphaFoldDB" id="A0A423VX59"/>
<dbReference type="Gene3D" id="1.10.10.60">
    <property type="entry name" value="Homeodomain-like"/>
    <property type="match status" value="1"/>
</dbReference>
<keyword evidence="6" id="KW-1185">Reference proteome</keyword>
<evidence type="ECO:0000256" key="3">
    <source>
        <dbReference type="SAM" id="MobiDB-lite"/>
    </source>
</evidence>
<dbReference type="SMART" id="SM00674">
    <property type="entry name" value="CENPB"/>
    <property type="match status" value="1"/>
</dbReference>
<sequence length="162" mass="17812">MKKYAEADIVNAIEAIKTGASIRQTSSRSGIPRTTLYNRLHGSQPHRTSSSDRQRLSPAQEASIAQWVLAQAALGLRPTHAQLKDFAARVLALQGDTRPLGRRWIERFLGRNPALRARRGGKLAEQRLEEAGAEGAGPATRRGRVVHSRLEGLGMVWMELGD</sequence>
<dbReference type="EMBL" id="LJZO01000023">
    <property type="protein sequence ID" value="ROV95584.1"/>
    <property type="molecule type" value="Genomic_DNA"/>
</dbReference>
<accession>A0A423VX59</accession>
<proteinExistence type="predicted"/>
<dbReference type="SUPFAM" id="SSF46689">
    <property type="entry name" value="Homeodomain-like"/>
    <property type="match status" value="1"/>
</dbReference>
<dbReference type="Pfam" id="PF05225">
    <property type="entry name" value="HTH_psq"/>
    <property type="match status" value="1"/>
</dbReference>
<name>A0A423VX59_CYTCH</name>
<feature type="region of interest" description="Disordered" evidence="3">
    <location>
        <begin position="24"/>
        <end position="57"/>
    </location>
</feature>
<evidence type="ECO:0000259" key="4">
    <source>
        <dbReference type="PROSITE" id="PS51253"/>
    </source>
</evidence>
<dbReference type="OrthoDB" id="5396311at2759"/>
<evidence type="ECO:0000313" key="6">
    <source>
        <dbReference type="Proteomes" id="UP000284375"/>
    </source>
</evidence>
<dbReference type="STRING" id="252740.A0A423VX59"/>
<dbReference type="Proteomes" id="UP000284375">
    <property type="component" value="Unassembled WGS sequence"/>
</dbReference>